<feature type="transmembrane region" description="Helical" evidence="1">
    <location>
        <begin position="112"/>
        <end position="131"/>
    </location>
</feature>
<feature type="transmembrane region" description="Helical" evidence="1">
    <location>
        <begin position="309"/>
        <end position="327"/>
    </location>
</feature>
<feature type="transmembrane region" description="Helical" evidence="1">
    <location>
        <begin position="397"/>
        <end position="414"/>
    </location>
</feature>
<keyword evidence="1" id="KW-0472">Membrane</keyword>
<accession>A0AAE3K3Y7</accession>
<keyword evidence="1" id="KW-1133">Transmembrane helix</keyword>
<dbReference type="AlphaFoldDB" id="A0AAE3K3Y7"/>
<feature type="transmembrane region" description="Helical" evidence="1">
    <location>
        <begin position="85"/>
        <end position="105"/>
    </location>
</feature>
<feature type="transmembrane region" description="Helical" evidence="1">
    <location>
        <begin position="371"/>
        <end position="390"/>
    </location>
</feature>
<name>A0AAE3K3Y7_9BACT</name>
<feature type="transmembrane region" description="Helical" evidence="1">
    <location>
        <begin position="426"/>
        <end position="444"/>
    </location>
</feature>
<evidence type="ECO:0000256" key="1">
    <source>
        <dbReference type="SAM" id="Phobius"/>
    </source>
</evidence>
<dbReference type="PANTHER" id="PTHR38454:SF1">
    <property type="entry name" value="INTEGRAL MEMBRANE PROTEIN"/>
    <property type="match status" value="1"/>
</dbReference>
<feature type="transmembrane region" description="Helical" evidence="1">
    <location>
        <begin position="12"/>
        <end position="37"/>
    </location>
</feature>
<dbReference type="PANTHER" id="PTHR38454">
    <property type="entry name" value="INTEGRAL MEMBRANE PROTEIN-RELATED"/>
    <property type="match status" value="1"/>
</dbReference>
<feature type="transmembrane region" description="Helical" evidence="1">
    <location>
        <begin position="203"/>
        <end position="222"/>
    </location>
</feature>
<proteinExistence type="predicted"/>
<dbReference type="Proteomes" id="UP001139365">
    <property type="component" value="Unassembled WGS sequence"/>
</dbReference>
<feature type="transmembrane region" description="Helical" evidence="1">
    <location>
        <begin position="143"/>
        <end position="160"/>
    </location>
</feature>
<comment type="caution">
    <text evidence="2">The sequence shown here is derived from an EMBL/GenBank/DDBJ whole genome shotgun (WGS) entry which is preliminary data.</text>
</comment>
<protein>
    <submittedName>
        <fullName evidence="2">YfhO family protein</fullName>
    </submittedName>
</protein>
<keyword evidence="1" id="KW-0812">Transmembrane</keyword>
<feature type="transmembrane region" description="Helical" evidence="1">
    <location>
        <begin position="165"/>
        <end position="183"/>
    </location>
</feature>
<feature type="transmembrane region" description="Helical" evidence="1">
    <location>
        <begin position="456"/>
        <end position="475"/>
    </location>
</feature>
<dbReference type="Pfam" id="PF09586">
    <property type="entry name" value="YfhO"/>
    <property type="match status" value="1"/>
</dbReference>
<dbReference type="EMBL" id="JALEMU010000031">
    <property type="protein sequence ID" value="MCI5754998.1"/>
    <property type="molecule type" value="Genomic_DNA"/>
</dbReference>
<evidence type="ECO:0000313" key="3">
    <source>
        <dbReference type="Proteomes" id="UP001139365"/>
    </source>
</evidence>
<feature type="transmembrane region" description="Helical" evidence="1">
    <location>
        <begin position="243"/>
        <end position="265"/>
    </location>
</feature>
<feature type="transmembrane region" description="Helical" evidence="1">
    <location>
        <begin position="339"/>
        <end position="359"/>
    </location>
</feature>
<evidence type="ECO:0000313" key="2">
    <source>
        <dbReference type="EMBL" id="MCI5754998.1"/>
    </source>
</evidence>
<gene>
    <name evidence="2" type="ORF">MR241_01745</name>
</gene>
<organism evidence="2 3">
    <name type="scientific">Candidatus Colimorpha enterica</name>
    <dbReference type="NCBI Taxonomy" id="3083063"/>
    <lineage>
        <taxon>Bacteria</taxon>
        <taxon>Pseudomonadati</taxon>
        <taxon>Bacteroidota</taxon>
        <taxon>Bacteroidia</taxon>
        <taxon>Bacteroidales</taxon>
        <taxon>Candidatus Colimorpha</taxon>
    </lineage>
</organism>
<dbReference type="InterPro" id="IPR018580">
    <property type="entry name" value="Uncharacterised_YfhO"/>
</dbReference>
<sequence>MKTDLRTKVYDFWIRYRFLLTAFVLPALIMWMIYIAMEVYPFGTSSVLVLDLNGQYVYFFEDLRKKVLEGGSFLYTWTRSMGGEFMGIFAYYLASPFSFLIALFPENHITEGLLLIILLKTGSMGASMAYYLNESRPTKKLNILIFSTCYALSSYAVVMANNTMWIDNLILLPLVALGIERLITKKQFKLFVFSLSMALLTSFYIGYMTCIFVAIYFFYYYLAHDNHSENNFWLEENHFAKSLMRIAVYSAIAVSIAAIIIYPAYTSLQFGKSTFSTTHYTFTQRFDFLDFTAKLFPGSYDTVRPEGLPFVYCGVITLILLPMYFVTSRIRWQERMMSGVILAVFLICFNVNAIDIVWHGFQKPNWLNYRYSFMLIFLMLVMAYKAFSYLEYANYKNVVFVCGSLAVILMFIQKQDYEWVGDFRCVWLSLLCVAVFGVALWFVYSGKFKGRATAIVAILVCIELFTSGLLNTIGLDKDVVISSRNSYNNYMQKVRPLVDWVKNYEENHDGDKFFRMEKNFHRKTNDPMTLGFNGISNSTSTLNKSVIKMLHRYGYASKSHWTKYLGGTPVADSLIGIKYVISNGKTENQVLRELFYDAEHDYYVYENPYALSLAFAANAKAAELEITDYESPLELMNALTAAITGADDTALFSRIELISTDYKNIDTGFTSKHRKYSKKNEGSPATIEYTVSVPGGKPIYMSIPTDYPRECNLKVDGVSKGTCLGNETDRVIYLGIFDADCEIKVTLELKDEPIYIMTGQHYFFSFDSDLFKSIYNRLAGGNMDITHFDDTHIKGKVTVPDGNTLLYTSIVYDEGWHVTVDGEAKELIKTNDSLLAVDITPGEHTVTFTYLPKCYTVGSKISIAGLVAFAGAVVIDEIRKRRELKLWAAQNNIF</sequence>
<reference evidence="2 3" key="1">
    <citation type="submission" date="2022-03" db="EMBL/GenBank/DDBJ databases">
        <title>Metagenome-assembled genomes from swine fecal metagenomes.</title>
        <authorList>
            <person name="Holman D.B."/>
            <person name="Kommadath A."/>
        </authorList>
    </citation>
    <scope>NUCLEOTIDE SEQUENCE [LARGE SCALE GENOMIC DNA]</scope>
    <source>
        <strain evidence="2">SUG147</strain>
    </source>
</reference>